<evidence type="ECO:0000313" key="2">
    <source>
        <dbReference type="EMBL" id="MDM7860275.1"/>
    </source>
</evidence>
<dbReference type="InterPro" id="IPR005097">
    <property type="entry name" value="Sacchrp_dh_NADP-bd"/>
</dbReference>
<comment type="caution">
    <text evidence="2">The sequence shown here is derived from an EMBL/GenBank/DDBJ whole genome shotgun (WGS) entry which is preliminary data.</text>
</comment>
<dbReference type="SUPFAM" id="SSF51735">
    <property type="entry name" value="NAD(P)-binding Rossmann-fold domains"/>
    <property type="match status" value="1"/>
</dbReference>
<organism evidence="2 3">
    <name type="scientific">Alteromonas arenosi</name>
    <dbReference type="NCBI Taxonomy" id="3055817"/>
    <lineage>
        <taxon>Bacteria</taxon>
        <taxon>Pseudomonadati</taxon>
        <taxon>Pseudomonadota</taxon>
        <taxon>Gammaproteobacteria</taxon>
        <taxon>Alteromonadales</taxon>
        <taxon>Alteromonadaceae</taxon>
        <taxon>Alteromonas/Salinimonas group</taxon>
        <taxon>Alteromonas</taxon>
    </lineage>
</organism>
<name>A0ABT7SVP9_9ALTE</name>
<gene>
    <name evidence="2" type="ORF">QTP81_06680</name>
</gene>
<sequence>MSEQFDIVVFGATSFVGKIVCQYLRDTYPSGAIRWAVAARSQSKLDALAKDVAIESIPQILADADDQVSIDALVARTKVVISTVGPYALYGEPMVKACANSGTDYVDLTGEPQWIHAMIEKYQEVAQQSGARIINCCGFDSIPSDLGVYFLQQHAKERFGQTCNVVKTRVKAMKGGASGGTVASLINVVKQAAKDPALRKLLANPYALCPEGHNFSAYQTNLAHAKYEEETGSWIAPFVMASINTRIVHRSNALFDAEYGERFLYDEAMMTGRSMKGGMMGWTVTVMLSGLMIGAAIPPTRWLLENTVLPKPGEGPSEEEQRNGFFDYRIFGTTKDNQKITVKVTGDRDPGYGSTAKMLSEAAISLALDDAMQAVPGGFLTPAVAYGNTLIERLTSKAGLTFDVLN</sequence>
<dbReference type="Proteomes" id="UP001234343">
    <property type="component" value="Unassembled WGS sequence"/>
</dbReference>
<dbReference type="InterPro" id="IPR036291">
    <property type="entry name" value="NAD(P)-bd_dom_sf"/>
</dbReference>
<evidence type="ECO:0000313" key="3">
    <source>
        <dbReference type="Proteomes" id="UP001234343"/>
    </source>
</evidence>
<protein>
    <submittedName>
        <fullName evidence="2">Saccharopine dehydrogenase NADP-binding domain-containing protein</fullName>
    </submittedName>
</protein>
<dbReference type="PANTHER" id="PTHR12286">
    <property type="entry name" value="SACCHAROPINE DEHYDROGENASE-LIKE OXIDOREDUCTASE"/>
    <property type="match status" value="1"/>
</dbReference>
<evidence type="ECO:0000259" key="1">
    <source>
        <dbReference type="Pfam" id="PF03435"/>
    </source>
</evidence>
<feature type="domain" description="Saccharopine dehydrogenase NADP binding" evidence="1">
    <location>
        <begin position="7"/>
        <end position="133"/>
    </location>
</feature>
<dbReference type="EMBL" id="JAUCBP010000007">
    <property type="protein sequence ID" value="MDM7860275.1"/>
    <property type="molecule type" value="Genomic_DNA"/>
</dbReference>
<proteinExistence type="predicted"/>
<keyword evidence="3" id="KW-1185">Reference proteome</keyword>
<reference evidence="2 3" key="1">
    <citation type="submission" date="2023-06" db="EMBL/GenBank/DDBJ databases">
        <title>Alteromonas sp. ASW11-36 isolated from intertidal sand.</title>
        <authorList>
            <person name="Li Y."/>
        </authorList>
    </citation>
    <scope>NUCLEOTIDE SEQUENCE [LARGE SCALE GENOMIC DNA]</scope>
    <source>
        <strain evidence="2 3">ASW11-36</strain>
    </source>
</reference>
<dbReference type="PANTHER" id="PTHR12286:SF5">
    <property type="entry name" value="SACCHAROPINE DEHYDROGENASE-LIKE OXIDOREDUCTASE"/>
    <property type="match status" value="1"/>
</dbReference>
<dbReference type="InterPro" id="IPR051276">
    <property type="entry name" value="Saccharopine_DH-like_oxidrdct"/>
</dbReference>
<dbReference type="Pfam" id="PF03435">
    <property type="entry name" value="Sacchrp_dh_NADP"/>
    <property type="match status" value="1"/>
</dbReference>
<dbReference type="RefSeq" id="WP_289364574.1">
    <property type="nucleotide sequence ID" value="NZ_JAUCBP010000007.1"/>
</dbReference>
<accession>A0ABT7SVP9</accession>
<dbReference type="Gene3D" id="3.40.50.720">
    <property type="entry name" value="NAD(P)-binding Rossmann-like Domain"/>
    <property type="match status" value="1"/>
</dbReference>